<accession>A0A077MDX9</accession>
<reference evidence="1 2" key="1">
    <citation type="journal article" date="2013" name="ISME J.">
        <title>A metabolic model for members of the genus Tetrasphaera involved in enhanced biological phosphorus removal.</title>
        <authorList>
            <person name="Kristiansen R."/>
            <person name="Nguyen H.T.T."/>
            <person name="Saunders A.M."/>
            <person name="Nielsen J.L."/>
            <person name="Wimmer R."/>
            <person name="Le V.Q."/>
            <person name="McIlroy S.J."/>
            <person name="Petrovski S."/>
            <person name="Seviour R.J."/>
            <person name="Calteau A."/>
            <person name="Nielsen K.L."/>
            <person name="Nielsen P.H."/>
        </authorList>
    </citation>
    <scope>NUCLEOTIDE SEQUENCE [LARGE SCALE GENOMIC DNA]</scope>
    <source>
        <strain evidence="1 2">Ben 74</strain>
    </source>
</reference>
<dbReference type="Proteomes" id="UP000035720">
    <property type="component" value="Unassembled WGS sequence"/>
</dbReference>
<organism evidence="1 2">
    <name type="scientific">Nostocoides jenkinsii Ben 74</name>
    <dbReference type="NCBI Taxonomy" id="1193518"/>
    <lineage>
        <taxon>Bacteria</taxon>
        <taxon>Bacillati</taxon>
        <taxon>Actinomycetota</taxon>
        <taxon>Actinomycetes</taxon>
        <taxon>Micrococcales</taxon>
        <taxon>Intrasporangiaceae</taxon>
        <taxon>Nostocoides</taxon>
    </lineage>
</organism>
<dbReference type="RefSeq" id="WP_048545339.1">
    <property type="nucleotide sequence ID" value="NZ_HF571038.1"/>
</dbReference>
<proteinExistence type="predicted"/>
<dbReference type="STRING" id="1193518.BN13_280020"/>
<dbReference type="EMBL" id="CAJC01000137">
    <property type="protein sequence ID" value="CCI53023.1"/>
    <property type="molecule type" value="Genomic_DNA"/>
</dbReference>
<dbReference type="AlphaFoldDB" id="A0A077MDX9"/>
<name>A0A077MDX9_9MICO</name>
<gene>
    <name evidence="1" type="ORF">BN13_280020</name>
</gene>
<keyword evidence="2" id="KW-1185">Reference proteome</keyword>
<sequence length="150" mass="15348">MSLIERRAGAAAWWLVRPLGAALTAGLVLASLIVAGAKWSQQSIASPPPVTTPVPVTTTLTSTATSTATSTTTIYTDQIGLSCRGSTRITVTGIPTWAVNVSVVGPDGMTGGKGEATIVGTAGDYLLTAVSPFGPPAMEYDVRKGRCVQQ</sequence>
<evidence type="ECO:0000313" key="1">
    <source>
        <dbReference type="EMBL" id="CCI53023.1"/>
    </source>
</evidence>
<comment type="caution">
    <text evidence="1">The sequence shown here is derived from an EMBL/GenBank/DDBJ whole genome shotgun (WGS) entry which is preliminary data.</text>
</comment>
<protein>
    <submittedName>
        <fullName evidence="1">Uncharacterized protein</fullName>
    </submittedName>
</protein>
<evidence type="ECO:0000313" key="2">
    <source>
        <dbReference type="Proteomes" id="UP000035720"/>
    </source>
</evidence>